<name>A0A075FI18_9ARCH</name>
<protein>
    <submittedName>
        <fullName evidence="1">Uncharacterized protein</fullName>
    </submittedName>
</protein>
<dbReference type="EMBL" id="KF900317">
    <property type="protein sequence ID" value="AIE90733.1"/>
    <property type="molecule type" value="Genomic_DNA"/>
</dbReference>
<sequence length="268" mass="30923">MFERIKLNIKNIRDRNKINQSLRILQIQHKDVSTLKIKLNQRINKIKLLCNESLSNNNHTFYAIYKKEYDDVEKLFDNIKISEISIIRAISRTETLRDVHQATNSLGLAVEMCKNIDVNLSNIIPDVNEQIMTLNKSLNQSLDLPELSNNELFEMNKSIEANILQPIAKRIENEGDKFESIVKNNQITSIGNKKLINNSGNPEMNFKKYTPKESKKNKIEDKISKYIDRNQGRFDVVDAANELGLSVEIVETKTIELMSRGKLKFKGD</sequence>
<dbReference type="AlphaFoldDB" id="A0A075FI18"/>
<accession>A0A075FI18</accession>
<organism evidence="1">
    <name type="scientific">uncultured marine thaumarchaeote AD1000_06_A03</name>
    <dbReference type="NCBI Taxonomy" id="1455884"/>
    <lineage>
        <taxon>Archaea</taxon>
        <taxon>Nitrososphaerota</taxon>
        <taxon>environmental samples</taxon>
    </lineage>
</organism>
<evidence type="ECO:0000313" key="1">
    <source>
        <dbReference type="EMBL" id="AIE90733.1"/>
    </source>
</evidence>
<reference evidence="1" key="1">
    <citation type="journal article" date="2014" name="Genome Biol. Evol.">
        <title>Pangenome evidence for extensive interdomain horizontal transfer affecting lineage core and shell genes in uncultured planktonic thaumarchaeota and euryarchaeota.</title>
        <authorList>
            <person name="Deschamps P."/>
            <person name="Zivanovic Y."/>
            <person name="Moreira D."/>
            <person name="Rodriguez-Valera F."/>
            <person name="Lopez-Garcia P."/>
        </authorList>
    </citation>
    <scope>NUCLEOTIDE SEQUENCE</scope>
</reference>
<proteinExistence type="predicted"/>